<accession>A0AA39GV27</accession>
<dbReference type="PANTHER" id="PTHR12623:SF10">
    <property type="entry name" value="NGFI-A-BINDING PROTEIN HOMOLOG"/>
    <property type="match status" value="1"/>
</dbReference>
<organism evidence="10 11">
    <name type="scientific">Steinernema hermaphroditum</name>
    <dbReference type="NCBI Taxonomy" id="289476"/>
    <lineage>
        <taxon>Eukaryota</taxon>
        <taxon>Metazoa</taxon>
        <taxon>Ecdysozoa</taxon>
        <taxon>Nematoda</taxon>
        <taxon>Chromadorea</taxon>
        <taxon>Rhabditida</taxon>
        <taxon>Tylenchina</taxon>
        <taxon>Panagrolaimomorpha</taxon>
        <taxon>Strongyloidoidea</taxon>
        <taxon>Steinernematidae</taxon>
        <taxon>Steinernema</taxon>
    </lineage>
</organism>
<protein>
    <recommendedName>
        <fullName evidence="12">NAB co-repressor domain-containing protein</fullName>
    </recommendedName>
</protein>
<feature type="domain" description="NAB co-repressor" evidence="9">
    <location>
        <begin position="287"/>
        <end position="406"/>
    </location>
</feature>
<dbReference type="Gene3D" id="1.20.120.2010">
    <property type="entry name" value="NAB conserved domain 2"/>
    <property type="match status" value="1"/>
</dbReference>
<dbReference type="Proteomes" id="UP001175271">
    <property type="component" value="Unassembled WGS sequence"/>
</dbReference>
<reference evidence="10" key="1">
    <citation type="submission" date="2023-06" db="EMBL/GenBank/DDBJ databases">
        <title>Genomic analysis of the entomopathogenic nematode Steinernema hermaphroditum.</title>
        <authorList>
            <person name="Schwarz E.M."/>
            <person name="Heppert J.K."/>
            <person name="Baniya A."/>
            <person name="Schwartz H.T."/>
            <person name="Tan C.-H."/>
            <person name="Antoshechkin I."/>
            <person name="Sternberg P.W."/>
            <person name="Goodrich-Blair H."/>
            <person name="Dillman A.R."/>
        </authorList>
    </citation>
    <scope>NUCLEOTIDE SEQUENCE</scope>
    <source>
        <strain evidence="10">PS9179</strain>
        <tissue evidence="10">Whole animal</tissue>
    </source>
</reference>
<feature type="region of interest" description="Disordered" evidence="7">
    <location>
        <begin position="408"/>
        <end position="436"/>
    </location>
</feature>
<feature type="region of interest" description="Disordered" evidence="7">
    <location>
        <begin position="450"/>
        <end position="496"/>
    </location>
</feature>
<sequence>MTRYRSSPQRLFSLPSSLLQIVRICTVAPGNITSPTDIPALSPTLQNEQSATLLAYPKLINTMRAPTSLSEWQLQAVLHRANLPKYYDVFIEQGGDDIDQFIECDEKEFLEIMRLVGMTSKPLHVRRFQNTLRELSNDREGFFRLARQQIGPPPMTAFPSCSTASTTGNDPSSALHLLSALLPATMSGSSSFGTSLTHSNNSTNNNTPAISVSSAIGGTANVQPGEFLMSMIGLQQPQQSTPQTIQSALQQQSLSAASPASEGYDGYPLSAGEADANGQYTPDMSALSTDDISKLRAFCTETINHVPAYELKLVQNKKKISQELVDVIKMPATHPERIQLVRKYSAIYGRFDTKRKPDKPLTHHEMLVNEACAQLCLIQPALLTRRDDLFTLARKVVREADFPHVKALPRKRPYDTKSDRSHSPHSSISASCSPAPDDLNFPTDLCSTSSDIKDDLDDDENVLGKRQKILEESVDDNLPSENSPSADKYNAENLTN</sequence>
<dbReference type="AlphaFoldDB" id="A0AA39GV27"/>
<evidence type="ECO:0000256" key="4">
    <source>
        <dbReference type="ARBA" id="ARBA00023015"/>
    </source>
</evidence>
<dbReference type="Gene3D" id="1.10.150.50">
    <property type="entry name" value="Transcription Factor, Ets-1"/>
    <property type="match status" value="1"/>
</dbReference>
<keyword evidence="3" id="KW-0678">Repressor</keyword>
<evidence type="ECO:0000259" key="8">
    <source>
        <dbReference type="Pfam" id="PF04904"/>
    </source>
</evidence>
<dbReference type="GO" id="GO:0005634">
    <property type="term" value="C:nucleus"/>
    <property type="evidence" value="ECO:0007669"/>
    <property type="project" value="UniProtKB-SubCell"/>
</dbReference>
<evidence type="ECO:0000256" key="1">
    <source>
        <dbReference type="ARBA" id="ARBA00004123"/>
    </source>
</evidence>
<keyword evidence="6" id="KW-0539">Nucleus</keyword>
<comment type="subcellular location">
    <subcellularLocation>
        <location evidence="1">Nucleus</location>
    </subcellularLocation>
</comment>
<dbReference type="InterPro" id="IPR006988">
    <property type="entry name" value="Nab_N"/>
</dbReference>
<evidence type="ECO:0000259" key="9">
    <source>
        <dbReference type="Pfam" id="PF04905"/>
    </source>
</evidence>
<comment type="caution">
    <text evidence="10">The sequence shown here is derived from an EMBL/GenBank/DDBJ whole genome shotgun (WGS) entry which is preliminary data.</text>
</comment>
<dbReference type="Pfam" id="PF04905">
    <property type="entry name" value="NCD2"/>
    <property type="match status" value="1"/>
</dbReference>
<evidence type="ECO:0000256" key="3">
    <source>
        <dbReference type="ARBA" id="ARBA00022491"/>
    </source>
</evidence>
<feature type="region of interest" description="Disordered" evidence="7">
    <location>
        <begin position="238"/>
        <end position="274"/>
    </location>
</feature>
<name>A0AA39GV27_9BILA</name>
<gene>
    <name evidence="10" type="ORF">QR680_000330</name>
</gene>
<evidence type="ECO:0000313" key="11">
    <source>
        <dbReference type="Proteomes" id="UP001175271"/>
    </source>
</evidence>
<keyword evidence="4" id="KW-0805">Transcription regulation</keyword>
<evidence type="ECO:0000256" key="2">
    <source>
        <dbReference type="ARBA" id="ARBA00008864"/>
    </source>
</evidence>
<feature type="domain" description="Nab N-terminal" evidence="8">
    <location>
        <begin position="66"/>
        <end position="142"/>
    </location>
</feature>
<evidence type="ECO:0008006" key="12">
    <source>
        <dbReference type="Google" id="ProtNLM"/>
    </source>
</evidence>
<dbReference type="PANTHER" id="PTHR12623">
    <property type="entry name" value="NGFI-A BINDING PROTEIN"/>
    <property type="match status" value="1"/>
</dbReference>
<dbReference type="GO" id="GO:0045892">
    <property type="term" value="P:negative regulation of DNA-templated transcription"/>
    <property type="evidence" value="ECO:0007669"/>
    <property type="project" value="InterPro"/>
</dbReference>
<evidence type="ECO:0000256" key="5">
    <source>
        <dbReference type="ARBA" id="ARBA00023163"/>
    </source>
</evidence>
<comment type="similarity">
    <text evidence="2">Belongs to the NAB family.</text>
</comment>
<dbReference type="InterPro" id="IPR006989">
    <property type="entry name" value="NAB_co-repressor_dom"/>
</dbReference>
<keyword evidence="11" id="KW-1185">Reference proteome</keyword>
<evidence type="ECO:0000256" key="6">
    <source>
        <dbReference type="ARBA" id="ARBA00023242"/>
    </source>
</evidence>
<dbReference type="InterPro" id="IPR013761">
    <property type="entry name" value="SAM/pointed_sf"/>
</dbReference>
<feature type="compositionally biased region" description="Basic and acidic residues" evidence="7">
    <location>
        <begin position="412"/>
        <end position="422"/>
    </location>
</feature>
<evidence type="ECO:0000313" key="10">
    <source>
        <dbReference type="EMBL" id="KAK0393641.1"/>
    </source>
</evidence>
<dbReference type="Pfam" id="PF04904">
    <property type="entry name" value="SAM_NCD1"/>
    <property type="match status" value="1"/>
</dbReference>
<dbReference type="GO" id="GO:0003712">
    <property type="term" value="F:transcription coregulator activity"/>
    <property type="evidence" value="ECO:0007669"/>
    <property type="project" value="InterPro"/>
</dbReference>
<dbReference type="EMBL" id="JAUCMV010000005">
    <property type="protein sequence ID" value="KAK0393641.1"/>
    <property type="molecule type" value="Genomic_DNA"/>
</dbReference>
<evidence type="ECO:0000256" key="7">
    <source>
        <dbReference type="SAM" id="MobiDB-lite"/>
    </source>
</evidence>
<feature type="compositionally biased region" description="Low complexity" evidence="7">
    <location>
        <begin position="238"/>
        <end position="261"/>
    </location>
</feature>
<feature type="compositionally biased region" description="Low complexity" evidence="7">
    <location>
        <begin position="424"/>
        <end position="436"/>
    </location>
</feature>
<dbReference type="InterPro" id="IPR039040">
    <property type="entry name" value="NAB_fam"/>
</dbReference>
<dbReference type="InterPro" id="IPR038398">
    <property type="entry name" value="NCD2_sf"/>
</dbReference>
<keyword evidence="5" id="KW-0804">Transcription</keyword>
<dbReference type="SUPFAM" id="SSF47769">
    <property type="entry name" value="SAM/Pointed domain"/>
    <property type="match status" value="1"/>
</dbReference>
<proteinExistence type="inferred from homology"/>